<dbReference type="Pfam" id="PF13240">
    <property type="entry name" value="Zn_Ribbon_1"/>
    <property type="match status" value="1"/>
</dbReference>
<gene>
    <name evidence="3" type="ORF">ACIRA0001_1654</name>
</gene>
<name>A0ABM9YPC6_ACIRA</name>
<keyword evidence="1" id="KW-1133">Transmembrane helix</keyword>
<keyword evidence="1" id="KW-0472">Membrane</keyword>
<dbReference type="InterPro" id="IPR026870">
    <property type="entry name" value="Zinc_ribbon_dom"/>
</dbReference>
<evidence type="ECO:0000256" key="1">
    <source>
        <dbReference type="SAM" id="Phobius"/>
    </source>
</evidence>
<accession>A0ABM9YPC6</accession>
<evidence type="ECO:0000259" key="2">
    <source>
        <dbReference type="Pfam" id="PF13240"/>
    </source>
</evidence>
<feature type="domain" description="Zinc-ribbon" evidence="2">
    <location>
        <begin position="5"/>
        <end position="26"/>
    </location>
</feature>
<keyword evidence="1" id="KW-0812">Transmembrane</keyword>
<reference evidence="3 4" key="1">
    <citation type="submission" date="2009-07" db="EMBL/GenBank/DDBJ databases">
        <authorList>
            <person name="Madupu R."/>
            <person name="Durkin A.S."/>
            <person name="Torralba M."/>
            <person name="Methe B."/>
            <person name="Sutton G.G."/>
            <person name="Strausberg R.L."/>
            <person name="Nelson K.E."/>
        </authorList>
    </citation>
    <scope>NUCLEOTIDE SEQUENCE [LARGE SCALE GENOMIC DNA]</scope>
    <source>
        <strain evidence="3 4">SK82</strain>
    </source>
</reference>
<organism evidence="3 4">
    <name type="scientific">Acinetobacter radioresistens SK82</name>
    <dbReference type="NCBI Taxonomy" id="596318"/>
    <lineage>
        <taxon>Bacteria</taxon>
        <taxon>Pseudomonadati</taxon>
        <taxon>Pseudomonadota</taxon>
        <taxon>Gammaproteobacteria</taxon>
        <taxon>Moraxellales</taxon>
        <taxon>Moraxellaceae</taxon>
        <taxon>Acinetobacter</taxon>
    </lineage>
</organism>
<dbReference type="EMBL" id="ACVR01000029">
    <property type="protein sequence ID" value="EET82860.1"/>
    <property type="molecule type" value="Genomic_DNA"/>
</dbReference>
<comment type="caution">
    <text evidence="3">The sequence shown here is derived from an EMBL/GenBank/DDBJ whole genome shotgun (WGS) entry which is preliminary data.</text>
</comment>
<dbReference type="Proteomes" id="UP000018419">
    <property type="component" value="Unassembled WGS sequence"/>
</dbReference>
<proteinExistence type="predicted"/>
<dbReference type="RefSeq" id="WP_005405065.1">
    <property type="nucleotide sequence ID" value="NZ_ACVR01000029.1"/>
</dbReference>
<sequence>MALIKCKECGHQISKNAETCPNCGAKNKKNVPTWLAVLVLIVVGIAMIQCINQNHNKRLTTESAAEDSPAAPNSNWIYKEETDEMRGSKKYSAYAVSSNKVDFEFPHQGGASMAINLRKDKTGTDVMLIIDKGQFFCGIQGCEVAFKFDDGPVQSITMIDPDNLNTKVLFVMHDRTENKIISQLKNSKTLMIEAPFFQDGKRQFKFDVTGLNWAH</sequence>
<feature type="transmembrane region" description="Helical" evidence="1">
    <location>
        <begin position="31"/>
        <end position="51"/>
    </location>
</feature>
<keyword evidence="4" id="KW-1185">Reference proteome</keyword>
<evidence type="ECO:0000313" key="4">
    <source>
        <dbReference type="Proteomes" id="UP000018419"/>
    </source>
</evidence>
<evidence type="ECO:0000313" key="3">
    <source>
        <dbReference type="EMBL" id="EET82860.1"/>
    </source>
</evidence>
<protein>
    <recommendedName>
        <fullName evidence="2">Zinc-ribbon domain-containing protein</fullName>
    </recommendedName>
</protein>